<sequence>MKYSIIISEKELLKDSDKITWIGISKKLDQKKTDATESLKNVIKLIKLQFPELPNKMVWGNYLIFEEYEKIVVIDIDYENIDSIKNEILNIVLNEDLAVLIGKENKIYRDISEIKN</sequence>
<dbReference type="RefSeq" id="WP_042501425.1">
    <property type="nucleotide sequence ID" value="NZ_BBNQ01000004.1"/>
</dbReference>
<evidence type="ECO:0000313" key="3">
    <source>
        <dbReference type="Proteomes" id="UP000029643"/>
    </source>
</evidence>
<dbReference type="AlphaFoldDB" id="A0A090WZJ9"/>
<evidence type="ECO:0000313" key="4">
    <source>
        <dbReference type="Proteomes" id="UP000029644"/>
    </source>
</evidence>
<reference evidence="3 4" key="1">
    <citation type="journal article" date="2014" name="Genome Announc.">
        <title>Draft Genome Sequences of Marine Flavobacterium Algibacter lectus Strains SS8 and NR4.</title>
        <authorList>
            <person name="Takatani N."/>
            <person name="Nakanishi M."/>
            <person name="Meirelles P."/>
            <person name="Mino S."/>
            <person name="Suda W."/>
            <person name="Oshima K."/>
            <person name="Hattori M."/>
            <person name="Ohkuma M."/>
            <person name="Hosokawa M."/>
            <person name="Miyashita K."/>
            <person name="Thompson F.L."/>
            <person name="Niwa A."/>
            <person name="Sawabe T."/>
            <person name="Sawabe T."/>
        </authorList>
    </citation>
    <scope>NUCLEOTIDE SEQUENCE [LARGE SCALE GENOMIC DNA]</scope>
    <source>
        <strain evidence="2">JCM 19274</strain>
        <strain evidence="1 4">JCM 19300</strain>
        <strain evidence="3">JCM19274</strain>
    </source>
</reference>
<dbReference type="Proteomes" id="UP000029644">
    <property type="component" value="Unassembled WGS sequence"/>
</dbReference>
<dbReference type="Proteomes" id="UP000029643">
    <property type="component" value="Unassembled WGS sequence"/>
</dbReference>
<name>A0A090WZJ9_9FLAO</name>
<protein>
    <submittedName>
        <fullName evidence="2">Uncharacterized protein</fullName>
    </submittedName>
</protein>
<proteinExistence type="predicted"/>
<evidence type="ECO:0000313" key="2">
    <source>
        <dbReference type="EMBL" id="GAL82505.1"/>
    </source>
</evidence>
<accession>A0A090WZJ9</accession>
<gene>
    <name evidence="2" type="ORF">JCM19274_1794</name>
    <name evidence="1" type="ORF">JCM19300_588</name>
</gene>
<dbReference type="OrthoDB" id="1453919at2"/>
<dbReference type="EMBL" id="BBNQ01000004">
    <property type="protein sequence ID" value="GAL61842.1"/>
    <property type="molecule type" value="Genomic_DNA"/>
</dbReference>
<comment type="caution">
    <text evidence="2">The sequence shown here is derived from an EMBL/GenBank/DDBJ whole genome shotgun (WGS) entry which is preliminary data.</text>
</comment>
<organism evidence="2 3">
    <name type="scientific">Algibacter lectus</name>
    <dbReference type="NCBI Taxonomy" id="221126"/>
    <lineage>
        <taxon>Bacteria</taxon>
        <taxon>Pseudomonadati</taxon>
        <taxon>Bacteroidota</taxon>
        <taxon>Flavobacteriia</taxon>
        <taxon>Flavobacteriales</taxon>
        <taxon>Flavobacteriaceae</taxon>
        <taxon>Algibacter</taxon>
    </lineage>
</organism>
<dbReference type="EMBL" id="BBNU01000031">
    <property type="protein sequence ID" value="GAL82505.1"/>
    <property type="molecule type" value="Genomic_DNA"/>
</dbReference>
<evidence type="ECO:0000313" key="1">
    <source>
        <dbReference type="EMBL" id="GAL61842.1"/>
    </source>
</evidence>